<accession>A0A1Y1S7J7</accession>
<keyword evidence="2" id="KW-1185">Reference proteome</keyword>
<proteinExistence type="predicted"/>
<protein>
    <submittedName>
        <fullName evidence="1">Uncharacterized protein</fullName>
    </submittedName>
</protein>
<organism evidence="1 2">
    <name type="scientific">Enterospora canceri</name>
    <dbReference type="NCBI Taxonomy" id="1081671"/>
    <lineage>
        <taxon>Eukaryota</taxon>
        <taxon>Fungi</taxon>
        <taxon>Fungi incertae sedis</taxon>
        <taxon>Microsporidia</taxon>
        <taxon>Enterocytozoonidae</taxon>
        <taxon>Enterospora</taxon>
    </lineage>
</organism>
<dbReference type="VEuPathDB" id="MicrosporidiaDB:ECANGB1_706"/>
<comment type="caution">
    <text evidence="1">The sequence shown here is derived from an EMBL/GenBank/DDBJ whole genome shotgun (WGS) entry which is preliminary data.</text>
</comment>
<dbReference type="OrthoDB" id="10537236at2759"/>
<gene>
    <name evidence="1" type="ORF">ECANGB1_706</name>
</gene>
<evidence type="ECO:0000313" key="2">
    <source>
        <dbReference type="Proteomes" id="UP000192639"/>
    </source>
</evidence>
<dbReference type="Proteomes" id="UP000192639">
    <property type="component" value="Unassembled WGS sequence"/>
</dbReference>
<reference evidence="1 2" key="1">
    <citation type="journal article" date="2017" name="Environ. Microbiol.">
        <title>Decay of the glycolytic pathway and adaptation to intranuclear parasitism within Enterocytozoonidae microsporidia.</title>
        <authorList>
            <person name="Wiredu Boakye D."/>
            <person name="Jaroenlak P."/>
            <person name="Prachumwat A."/>
            <person name="Williams T.A."/>
            <person name="Bateman K.S."/>
            <person name="Itsathitphaisarn O."/>
            <person name="Sritunyalucksana K."/>
            <person name="Paszkiewicz K.H."/>
            <person name="Moore K.A."/>
            <person name="Stentiford G.D."/>
            <person name="Williams B.A."/>
        </authorList>
    </citation>
    <scope>NUCLEOTIDE SEQUENCE [LARGE SCALE GENOMIC DNA]</scope>
    <source>
        <strain evidence="1 2">GB1</strain>
    </source>
</reference>
<sequence length="209" mass="25105">MKYWFIDKDNKEYVAAVGYKPLDRNEVYDLMSKEQTVTYVNDIYSKYTVEYNNQFDLKVCTKDQVKISKGHRFVTESYDQHQKKKLTELEFDGEKACEEEEFIIYENDGIYYVKFNCGCSFRDFKDVQTIKKAQKWIENKFKENGQGNSEHVSYFCYGGEREQFWFKAVDVSGFYENAFPIFVDDFVKNLEIDCDFYKNDVNYIEDIYE</sequence>
<dbReference type="AlphaFoldDB" id="A0A1Y1S7J7"/>
<evidence type="ECO:0000313" key="1">
    <source>
        <dbReference type="EMBL" id="ORD94443.1"/>
    </source>
</evidence>
<name>A0A1Y1S7J7_9MICR</name>
<dbReference type="EMBL" id="LWDP01000020">
    <property type="protein sequence ID" value="ORD94443.1"/>
    <property type="molecule type" value="Genomic_DNA"/>
</dbReference>